<reference evidence="5 6" key="1">
    <citation type="journal article" date="2013" name="Nature">
        <title>Insights into bilaterian evolution from three spiralian genomes.</title>
        <authorList>
            <person name="Simakov O."/>
            <person name="Marletaz F."/>
            <person name="Cho S.J."/>
            <person name="Edsinger-Gonzales E."/>
            <person name="Havlak P."/>
            <person name="Hellsten U."/>
            <person name="Kuo D.H."/>
            <person name="Larsson T."/>
            <person name="Lv J."/>
            <person name="Arendt D."/>
            <person name="Savage R."/>
            <person name="Osoegawa K."/>
            <person name="de Jong P."/>
            <person name="Grimwood J."/>
            <person name="Chapman J.A."/>
            <person name="Shapiro H."/>
            <person name="Aerts A."/>
            <person name="Otillar R.P."/>
            <person name="Terry A.Y."/>
            <person name="Boore J.L."/>
            <person name="Grigoriev I.V."/>
            <person name="Lindberg D.R."/>
            <person name="Seaver E.C."/>
            <person name="Weisblat D.A."/>
            <person name="Putnam N.H."/>
            <person name="Rokhsar D.S."/>
        </authorList>
    </citation>
    <scope>NUCLEOTIDE SEQUENCE [LARGE SCALE GENOMIC DNA]</scope>
</reference>
<dbReference type="InterPro" id="IPR036869">
    <property type="entry name" value="J_dom_sf"/>
</dbReference>
<dbReference type="Gene3D" id="1.10.287.110">
    <property type="entry name" value="DnaJ domain"/>
    <property type="match status" value="1"/>
</dbReference>
<dbReference type="GeneID" id="20245121"/>
<dbReference type="SMART" id="SM00271">
    <property type="entry name" value="DnaJ"/>
    <property type="match status" value="1"/>
</dbReference>
<organism evidence="5 6">
    <name type="scientific">Lottia gigantea</name>
    <name type="common">Giant owl limpet</name>
    <dbReference type="NCBI Taxonomy" id="225164"/>
    <lineage>
        <taxon>Eukaryota</taxon>
        <taxon>Metazoa</taxon>
        <taxon>Spiralia</taxon>
        <taxon>Lophotrochozoa</taxon>
        <taxon>Mollusca</taxon>
        <taxon>Gastropoda</taxon>
        <taxon>Patellogastropoda</taxon>
        <taxon>Lottioidea</taxon>
        <taxon>Lottiidae</taxon>
        <taxon>Lottia</taxon>
    </lineage>
</organism>
<dbReference type="InterPro" id="IPR011990">
    <property type="entry name" value="TPR-like_helical_dom_sf"/>
</dbReference>
<proteinExistence type="predicted"/>
<dbReference type="Proteomes" id="UP000030746">
    <property type="component" value="Unassembled WGS sequence"/>
</dbReference>
<feature type="repeat" description="TPR" evidence="3">
    <location>
        <begin position="24"/>
        <end position="57"/>
    </location>
</feature>
<dbReference type="OrthoDB" id="765884at2759"/>
<dbReference type="SMART" id="SM00028">
    <property type="entry name" value="TPR"/>
    <property type="match status" value="6"/>
</dbReference>
<evidence type="ECO:0000259" key="4">
    <source>
        <dbReference type="PROSITE" id="PS50076"/>
    </source>
</evidence>
<dbReference type="OMA" id="KMCLGLD"/>
<sequence length="414" mass="47916">MMLYKYQAALEDAQQSVQIDHNFIKGYLREGKCHLTLGNASAAIRSYEKVLQLDPKNTTAQNELQTAKIVFELTEKADKCYDKEDFRTAMFYWDKCLVHSPACHKFKIQKAESLALLGRYPESEELANMILFSDNLNADATYVRGLCLYFRDNLEKAYTHFQQVLRLAPDHQRARLAYKKAKQLQGKKEEGNVAFRAGQYQQAYDLYTTALSIDQYNKSTNSKLYCNRATVSAKLGKHEDCIKDCTEAIELDSSYVKAYLRRARSYMEVEKYEESVRDYEKIYNLDKSREHKRLLNEAKLELKKSKRKDYYKLLGIGKEATEDEIKKAYKKRALIHHPDRHSHAEEEVQKAEEVKFKEVGEAYGVLSDSKKRMRYDAGQDLEDLDDQMDPNQIFQMMFGGGGGGGMNGFHFQQG</sequence>
<dbReference type="Pfam" id="PF13181">
    <property type="entry name" value="TPR_8"/>
    <property type="match status" value="2"/>
</dbReference>
<feature type="domain" description="J" evidence="4">
    <location>
        <begin position="309"/>
        <end position="379"/>
    </location>
</feature>
<keyword evidence="2 3" id="KW-0802">TPR repeat</keyword>
<dbReference type="KEGG" id="lgi:LOTGIDRAFT_195247"/>
<evidence type="ECO:0000313" key="5">
    <source>
        <dbReference type="EMBL" id="ESO86302.1"/>
    </source>
</evidence>
<dbReference type="CDD" id="cd06257">
    <property type="entry name" value="DnaJ"/>
    <property type="match status" value="1"/>
</dbReference>
<dbReference type="PRINTS" id="PR00625">
    <property type="entry name" value="JDOMAIN"/>
</dbReference>
<dbReference type="PANTHER" id="PTHR45188">
    <property type="entry name" value="DNAJ PROTEIN P58IPK HOMOLOG"/>
    <property type="match status" value="1"/>
</dbReference>
<keyword evidence="1" id="KW-0677">Repeat</keyword>
<gene>
    <name evidence="5" type="ORF">LOTGIDRAFT_195247</name>
</gene>
<dbReference type="Pfam" id="PF00515">
    <property type="entry name" value="TPR_1"/>
    <property type="match status" value="1"/>
</dbReference>
<keyword evidence="6" id="KW-1185">Reference proteome</keyword>
<dbReference type="EMBL" id="KB203115">
    <property type="protein sequence ID" value="ESO86302.1"/>
    <property type="molecule type" value="Genomic_DNA"/>
</dbReference>
<dbReference type="Pfam" id="PF00226">
    <property type="entry name" value="DnaJ"/>
    <property type="match status" value="1"/>
</dbReference>
<dbReference type="CTD" id="20245121"/>
<dbReference type="InterPro" id="IPR001623">
    <property type="entry name" value="DnaJ_domain"/>
</dbReference>
<evidence type="ECO:0000256" key="1">
    <source>
        <dbReference type="ARBA" id="ARBA00022737"/>
    </source>
</evidence>
<dbReference type="RefSeq" id="XP_009063071.1">
    <property type="nucleotide sequence ID" value="XM_009064823.1"/>
</dbReference>
<feature type="repeat" description="TPR" evidence="3">
    <location>
        <begin position="256"/>
        <end position="289"/>
    </location>
</feature>
<feature type="repeat" description="TPR" evidence="3">
    <location>
        <begin position="184"/>
        <end position="217"/>
    </location>
</feature>
<dbReference type="InterPro" id="IPR019734">
    <property type="entry name" value="TPR_rpt"/>
</dbReference>
<dbReference type="SUPFAM" id="SSF46565">
    <property type="entry name" value="Chaperone J-domain"/>
    <property type="match status" value="1"/>
</dbReference>
<dbReference type="SUPFAM" id="SSF48452">
    <property type="entry name" value="TPR-like"/>
    <property type="match status" value="1"/>
</dbReference>
<dbReference type="AlphaFoldDB" id="V3ZPM7"/>
<evidence type="ECO:0000256" key="3">
    <source>
        <dbReference type="PROSITE-ProRule" id="PRU00339"/>
    </source>
</evidence>
<evidence type="ECO:0000313" key="6">
    <source>
        <dbReference type="Proteomes" id="UP000030746"/>
    </source>
</evidence>
<dbReference type="PROSITE" id="PS50005">
    <property type="entry name" value="TPR"/>
    <property type="match status" value="4"/>
</dbReference>
<feature type="non-terminal residue" evidence="5">
    <location>
        <position position="414"/>
    </location>
</feature>
<dbReference type="Pfam" id="PF13432">
    <property type="entry name" value="TPR_16"/>
    <property type="match status" value="1"/>
</dbReference>
<dbReference type="PANTHER" id="PTHR45188:SF2">
    <property type="entry name" value="DNAJ HOMOLOG SUBFAMILY C MEMBER 7"/>
    <property type="match status" value="1"/>
</dbReference>
<dbReference type="HOGENOM" id="CLU_015935_3_1_1"/>
<dbReference type="STRING" id="225164.V3ZPM7"/>
<name>V3ZPM7_LOTGI</name>
<dbReference type="Gene3D" id="1.25.40.10">
    <property type="entry name" value="Tetratricopeptide repeat domain"/>
    <property type="match status" value="1"/>
</dbReference>
<protein>
    <recommendedName>
        <fullName evidence="4">J domain-containing protein</fullName>
    </recommendedName>
</protein>
<accession>V3ZPM7</accession>
<dbReference type="PROSITE" id="PS50076">
    <property type="entry name" value="DNAJ_2"/>
    <property type="match status" value="1"/>
</dbReference>
<evidence type="ECO:0000256" key="2">
    <source>
        <dbReference type="ARBA" id="ARBA00022803"/>
    </source>
</evidence>
<feature type="repeat" description="TPR" evidence="3">
    <location>
        <begin position="138"/>
        <end position="171"/>
    </location>
</feature>